<feature type="transmembrane region" description="Helical" evidence="1">
    <location>
        <begin position="12"/>
        <end position="30"/>
    </location>
</feature>
<dbReference type="AlphaFoldDB" id="A0AAW7Z984"/>
<sequence length="120" mass="13723">MADSKMSYLTRFFPFIPLFLAMAFIAFDKISGQTDAQAPLAYMLILVLSCQGMLAFSLGSLIYHLSVQRHVFYFKVVFLVVAVINLLLITLLVIFEIWVLVLLILILIAIGYFYLKKYQS</sequence>
<dbReference type="RefSeq" id="WP_304541258.1">
    <property type="nucleotide sequence ID" value="NZ_JARPTC010000004.1"/>
</dbReference>
<reference evidence="2" key="1">
    <citation type="journal article" date="2023" name="J. Hazard. Mater.">
        <title>Anaerobic biodegradation of pyrene and benzo[a]pyrene by a new sulfate-reducing Desulforamulus aquiferis strain DSA.</title>
        <authorList>
            <person name="Zhang Z."/>
            <person name="Sun J."/>
            <person name="Gong X."/>
            <person name="Wang C."/>
            <person name="Wang H."/>
        </authorList>
    </citation>
    <scope>NUCLEOTIDE SEQUENCE</scope>
    <source>
        <strain evidence="2">DSA</strain>
    </source>
</reference>
<reference evidence="2" key="2">
    <citation type="submission" date="2023-03" db="EMBL/GenBank/DDBJ databases">
        <authorList>
            <person name="Zhang Z."/>
        </authorList>
    </citation>
    <scope>NUCLEOTIDE SEQUENCE</scope>
    <source>
        <strain evidence="2">DSA</strain>
    </source>
</reference>
<keyword evidence="3" id="KW-1185">Reference proteome</keyword>
<dbReference type="EMBL" id="JARPTC010000004">
    <property type="protein sequence ID" value="MDO7786308.1"/>
    <property type="molecule type" value="Genomic_DNA"/>
</dbReference>
<feature type="transmembrane region" description="Helical" evidence="1">
    <location>
        <begin position="97"/>
        <end position="115"/>
    </location>
</feature>
<name>A0AAW7Z984_9FIRM</name>
<protein>
    <submittedName>
        <fullName evidence="2">Uncharacterized protein</fullName>
    </submittedName>
</protein>
<organism evidence="2 3">
    <name type="scientific">Desulforamulus aquiferis</name>
    <dbReference type="NCBI Taxonomy" id="1397668"/>
    <lineage>
        <taxon>Bacteria</taxon>
        <taxon>Bacillati</taxon>
        <taxon>Bacillota</taxon>
        <taxon>Clostridia</taxon>
        <taxon>Eubacteriales</taxon>
        <taxon>Peptococcaceae</taxon>
        <taxon>Desulforamulus</taxon>
    </lineage>
</organism>
<keyword evidence="1" id="KW-0812">Transmembrane</keyword>
<keyword evidence="1" id="KW-0472">Membrane</keyword>
<accession>A0AAW7Z984</accession>
<keyword evidence="1" id="KW-1133">Transmembrane helix</keyword>
<proteinExistence type="predicted"/>
<gene>
    <name evidence="2" type="ORF">P6N53_03630</name>
</gene>
<evidence type="ECO:0000256" key="1">
    <source>
        <dbReference type="SAM" id="Phobius"/>
    </source>
</evidence>
<comment type="caution">
    <text evidence="2">The sequence shown here is derived from an EMBL/GenBank/DDBJ whole genome shotgun (WGS) entry which is preliminary data.</text>
</comment>
<feature type="transmembrane region" description="Helical" evidence="1">
    <location>
        <begin position="72"/>
        <end position="91"/>
    </location>
</feature>
<dbReference type="Proteomes" id="UP001172911">
    <property type="component" value="Unassembled WGS sequence"/>
</dbReference>
<feature type="transmembrane region" description="Helical" evidence="1">
    <location>
        <begin position="42"/>
        <end position="65"/>
    </location>
</feature>
<evidence type="ECO:0000313" key="3">
    <source>
        <dbReference type="Proteomes" id="UP001172911"/>
    </source>
</evidence>
<evidence type="ECO:0000313" key="2">
    <source>
        <dbReference type="EMBL" id="MDO7786308.1"/>
    </source>
</evidence>